<sequence length="241" mass="26378">MPPSSISPLTRQRHPVLDTRYQVETPEGIDLALRPAGLVPRALAFTIDLLIRGVILAVVYLTLGMFGQLGMGIATIALFLVTWWYMVLFEVLNQGRSPGKQLLGLRVVHDDGTPIGWPASLTRNLLRFVDLLPFAYTLGIISCLSNRAFKRLGDIAAGTLVVYRDQPIERPNLPEAEALRAPFPLDFAEQRAMLAFAERGEGLSTARRAELAAILAEPLQVDAEQAEGRINGIARSLLGPT</sequence>
<dbReference type="RefSeq" id="WP_042556262.1">
    <property type="nucleotide sequence ID" value="NZ_JACBYV010000001.1"/>
</dbReference>
<organism evidence="7 8">
    <name type="scientific">Phytopseudomonas flavescens</name>
    <dbReference type="NCBI Taxonomy" id="29435"/>
    <lineage>
        <taxon>Bacteria</taxon>
        <taxon>Pseudomonadati</taxon>
        <taxon>Pseudomonadota</taxon>
        <taxon>Gammaproteobacteria</taxon>
        <taxon>Pseudomonadales</taxon>
        <taxon>Pseudomonadaceae</taxon>
        <taxon>Phytopseudomonas</taxon>
    </lineage>
</organism>
<keyword evidence="8" id="KW-1185">Reference proteome</keyword>
<feature type="transmembrane region" description="Helical" evidence="5">
    <location>
        <begin position="42"/>
        <end position="63"/>
    </location>
</feature>
<dbReference type="PANTHER" id="PTHR38480">
    <property type="entry name" value="SLR0254 PROTEIN"/>
    <property type="match status" value="1"/>
</dbReference>
<keyword evidence="2 5" id="KW-0812">Transmembrane</keyword>
<accession>A0A7Z0BRP6</accession>
<reference evidence="7 8" key="1">
    <citation type="submission" date="2020-07" db="EMBL/GenBank/DDBJ databases">
        <title>Genomic analyses of the natural microbiome of Caenorhabditis elegans.</title>
        <authorList>
            <person name="Samuel B."/>
        </authorList>
    </citation>
    <scope>NUCLEOTIDE SEQUENCE [LARGE SCALE GENOMIC DNA]</scope>
    <source>
        <strain evidence="7 8">BIGb0408</strain>
    </source>
</reference>
<evidence type="ECO:0000313" key="8">
    <source>
        <dbReference type="Proteomes" id="UP000578688"/>
    </source>
</evidence>
<dbReference type="Proteomes" id="UP000578688">
    <property type="component" value="Unassembled WGS sequence"/>
</dbReference>
<evidence type="ECO:0000313" key="7">
    <source>
        <dbReference type="EMBL" id="NYH74453.1"/>
    </source>
</evidence>
<dbReference type="Pfam" id="PF06271">
    <property type="entry name" value="RDD"/>
    <property type="match status" value="1"/>
</dbReference>
<keyword evidence="3 5" id="KW-1133">Transmembrane helix</keyword>
<comment type="subcellular location">
    <subcellularLocation>
        <location evidence="1">Membrane</location>
        <topology evidence="1">Multi-pass membrane protein</topology>
    </subcellularLocation>
</comment>
<evidence type="ECO:0000256" key="1">
    <source>
        <dbReference type="ARBA" id="ARBA00004141"/>
    </source>
</evidence>
<protein>
    <submittedName>
        <fullName evidence="7">Putative RDD family membrane protein YckC</fullName>
    </submittedName>
</protein>
<dbReference type="PANTHER" id="PTHR38480:SF1">
    <property type="entry name" value="SLR0254 PROTEIN"/>
    <property type="match status" value="1"/>
</dbReference>
<gene>
    <name evidence="7" type="ORF">FHR27_003063</name>
</gene>
<keyword evidence="4 5" id="KW-0472">Membrane</keyword>
<feature type="transmembrane region" description="Helical" evidence="5">
    <location>
        <begin position="69"/>
        <end position="92"/>
    </location>
</feature>
<evidence type="ECO:0000256" key="3">
    <source>
        <dbReference type="ARBA" id="ARBA00022989"/>
    </source>
</evidence>
<dbReference type="AlphaFoldDB" id="A0A7Z0BRP6"/>
<evidence type="ECO:0000256" key="4">
    <source>
        <dbReference type="ARBA" id="ARBA00023136"/>
    </source>
</evidence>
<comment type="caution">
    <text evidence="7">The sequence shown here is derived from an EMBL/GenBank/DDBJ whole genome shotgun (WGS) entry which is preliminary data.</text>
</comment>
<feature type="domain" description="RDD" evidence="6">
    <location>
        <begin position="36"/>
        <end position="158"/>
    </location>
</feature>
<dbReference type="GO" id="GO:0016020">
    <property type="term" value="C:membrane"/>
    <property type="evidence" value="ECO:0007669"/>
    <property type="project" value="UniProtKB-SubCell"/>
</dbReference>
<dbReference type="InterPro" id="IPR010432">
    <property type="entry name" value="RDD"/>
</dbReference>
<name>A0A7Z0BRP6_9GAMM</name>
<evidence type="ECO:0000256" key="5">
    <source>
        <dbReference type="SAM" id="Phobius"/>
    </source>
</evidence>
<dbReference type="EMBL" id="JACBYV010000001">
    <property type="protein sequence ID" value="NYH74453.1"/>
    <property type="molecule type" value="Genomic_DNA"/>
</dbReference>
<proteinExistence type="predicted"/>
<evidence type="ECO:0000259" key="6">
    <source>
        <dbReference type="Pfam" id="PF06271"/>
    </source>
</evidence>
<evidence type="ECO:0000256" key="2">
    <source>
        <dbReference type="ARBA" id="ARBA00022692"/>
    </source>
</evidence>